<keyword evidence="3" id="KW-1185">Reference proteome</keyword>
<protein>
    <submittedName>
        <fullName evidence="2">Uncharacterized protein</fullName>
    </submittedName>
</protein>
<dbReference type="RefSeq" id="WP_093139798.1">
    <property type="nucleotide sequence ID" value="NZ_FOXF01000001.1"/>
</dbReference>
<keyword evidence="1" id="KW-1133">Transmembrane helix</keyword>
<dbReference type="EMBL" id="FOXF01000001">
    <property type="protein sequence ID" value="SFO96728.1"/>
    <property type="molecule type" value="Genomic_DNA"/>
</dbReference>
<feature type="transmembrane region" description="Helical" evidence="1">
    <location>
        <begin position="43"/>
        <end position="62"/>
    </location>
</feature>
<keyword evidence="1" id="KW-0812">Transmembrane</keyword>
<accession>A0A662ZHA0</accession>
<evidence type="ECO:0000256" key="1">
    <source>
        <dbReference type="SAM" id="Phobius"/>
    </source>
</evidence>
<proteinExistence type="predicted"/>
<reference evidence="2 3" key="1">
    <citation type="submission" date="2016-10" db="EMBL/GenBank/DDBJ databases">
        <authorList>
            <person name="Varghese N."/>
            <person name="Submissions S."/>
        </authorList>
    </citation>
    <scope>NUCLEOTIDE SEQUENCE [LARGE SCALE GENOMIC DNA]</scope>
    <source>
        <strain evidence="2 3">DSM 1361</strain>
    </source>
</reference>
<feature type="transmembrane region" description="Helical" evidence="1">
    <location>
        <begin position="125"/>
        <end position="148"/>
    </location>
</feature>
<keyword evidence="1" id="KW-0472">Membrane</keyword>
<organism evidence="2 3">
    <name type="scientific">Ruminobacter amylophilus</name>
    <dbReference type="NCBI Taxonomy" id="867"/>
    <lineage>
        <taxon>Bacteria</taxon>
        <taxon>Pseudomonadati</taxon>
        <taxon>Pseudomonadota</taxon>
        <taxon>Gammaproteobacteria</taxon>
        <taxon>Aeromonadales</taxon>
        <taxon>Succinivibrionaceae</taxon>
        <taxon>Ruminobacter</taxon>
    </lineage>
</organism>
<dbReference type="Proteomes" id="UP000243745">
    <property type="component" value="Unassembled WGS sequence"/>
</dbReference>
<evidence type="ECO:0000313" key="3">
    <source>
        <dbReference type="Proteomes" id="UP000243745"/>
    </source>
</evidence>
<feature type="transmembrane region" description="Helical" evidence="1">
    <location>
        <begin position="74"/>
        <end position="97"/>
    </location>
</feature>
<dbReference type="AlphaFoldDB" id="A0A662ZHA0"/>
<gene>
    <name evidence="2" type="ORF">SAMN02910344_00032</name>
</gene>
<sequence length="149" mass="16950">MVIGNVLLIVLIMFSFPVAEKVRDLFESVNLPHHVKMVKGLEKIFRVLLVMSFFTLIIELCITEKSVLWQGLSLNATLLILIACAMFVFVMVFFKFYCLWRFISVELLIRRLAKGEYVTIEPPGIAAYIVSAVDGLFVTVLLFGVIILF</sequence>
<name>A0A662ZHA0_9GAMM</name>
<evidence type="ECO:0000313" key="2">
    <source>
        <dbReference type="EMBL" id="SFO96728.1"/>
    </source>
</evidence>